<gene>
    <name evidence="5" type="ORF">METZ01_LOCUS29452</name>
</gene>
<keyword evidence="3" id="KW-0413">Isomerase</keyword>
<dbReference type="EMBL" id="UINC01001284">
    <property type="protein sequence ID" value="SUZ76598.1"/>
    <property type="molecule type" value="Genomic_DNA"/>
</dbReference>
<dbReference type="InterPro" id="IPR044666">
    <property type="entry name" value="Cyclophilin_A-like"/>
</dbReference>
<dbReference type="PANTHER" id="PTHR45625">
    <property type="entry name" value="PEPTIDYL-PROLYL CIS-TRANS ISOMERASE-RELATED"/>
    <property type="match status" value="1"/>
</dbReference>
<dbReference type="CDD" id="cd00317">
    <property type="entry name" value="cyclophilin"/>
    <property type="match status" value="1"/>
</dbReference>
<organism evidence="5">
    <name type="scientific">marine metagenome</name>
    <dbReference type="NCBI Taxonomy" id="408172"/>
    <lineage>
        <taxon>unclassified sequences</taxon>
        <taxon>metagenomes</taxon>
        <taxon>ecological metagenomes</taxon>
    </lineage>
</organism>
<feature type="domain" description="PPIase cyclophilin-type" evidence="4">
    <location>
        <begin position="47"/>
        <end position="180"/>
    </location>
</feature>
<dbReference type="AlphaFoldDB" id="A0A381QC98"/>
<proteinExistence type="predicted"/>
<dbReference type="InterPro" id="IPR029000">
    <property type="entry name" value="Cyclophilin-like_dom_sf"/>
</dbReference>
<evidence type="ECO:0000256" key="1">
    <source>
        <dbReference type="ARBA" id="ARBA00013194"/>
    </source>
</evidence>
<protein>
    <recommendedName>
        <fullName evidence="1">peptidylprolyl isomerase</fullName>
        <ecNumber evidence="1">5.2.1.8</ecNumber>
    </recommendedName>
</protein>
<dbReference type="SUPFAM" id="SSF50891">
    <property type="entry name" value="Cyclophilin-like"/>
    <property type="match status" value="1"/>
</dbReference>
<dbReference type="GO" id="GO:0003755">
    <property type="term" value="F:peptidyl-prolyl cis-trans isomerase activity"/>
    <property type="evidence" value="ECO:0007669"/>
    <property type="project" value="UniProtKB-KW"/>
</dbReference>
<dbReference type="InterPro" id="IPR002130">
    <property type="entry name" value="Cyclophilin-type_PPIase_dom"/>
</dbReference>
<dbReference type="PANTHER" id="PTHR45625:SF4">
    <property type="entry name" value="PEPTIDYLPROLYL ISOMERASE DOMAIN AND WD REPEAT-CONTAINING PROTEIN 1"/>
    <property type="match status" value="1"/>
</dbReference>
<dbReference type="EC" id="5.2.1.8" evidence="1"/>
<evidence type="ECO:0000256" key="2">
    <source>
        <dbReference type="ARBA" id="ARBA00023110"/>
    </source>
</evidence>
<evidence type="ECO:0000259" key="4">
    <source>
        <dbReference type="PROSITE" id="PS50072"/>
    </source>
</evidence>
<accession>A0A381QC98</accession>
<dbReference type="Gene3D" id="2.40.100.10">
    <property type="entry name" value="Cyclophilin-like"/>
    <property type="match status" value="1"/>
</dbReference>
<dbReference type="Pfam" id="PF00160">
    <property type="entry name" value="Pro_isomerase"/>
    <property type="match status" value="1"/>
</dbReference>
<dbReference type="PROSITE" id="PS50072">
    <property type="entry name" value="CSA_PPIASE_2"/>
    <property type="match status" value="1"/>
</dbReference>
<dbReference type="PRINTS" id="PR00153">
    <property type="entry name" value="CSAPPISMRASE"/>
</dbReference>
<sequence length="212" mass="23428">MPLINMLKLSIDLWHRCALFVVLLSVLFVPAMGYSQELRAIIDTSKGTIEVNLNERAAPTTVANFVNLAIRGFYDGLTFHRVERNFMIQGGDPLADGSGGPGYQFAGEILLKHNQPGIISMANSGPGTDGSQFFLTHLATSHLDGLHSVFGKVISGQPVVNQIRRRDVINSITIEGDPSALFRRRQEQLREWNQVLNENFPNLKSVFVPVAN</sequence>
<evidence type="ECO:0000256" key="3">
    <source>
        <dbReference type="ARBA" id="ARBA00023235"/>
    </source>
</evidence>
<reference evidence="5" key="1">
    <citation type="submission" date="2018-05" db="EMBL/GenBank/DDBJ databases">
        <authorList>
            <person name="Lanie J.A."/>
            <person name="Ng W.-L."/>
            <person name="Kazmierczak K.M."/>
            <person name="Andrzejewski T.M."/>
            <person name="Davidsen T.M."/>
            <person name="Wayne K.J."/>
            <person name="Tettelin H."/>
            <person name="Glass J.I."/>
            <person name="Rusch D."/>
            <person name="Podicherti R."/>
            <person name="Tsui H.-C.T."/>
            <person name="Winkler M.E."/>
        </authorList>
    </citation>
    <scope>NUCLEOTIDE SEQUENCE</scope>
</reference>
<evidence type="ECO:0000313" key="5">
    <source>
        <dbReference type="EMBL" id="SUZ76598.1"/>
    </source>
</evidence>
<name>A0A381QC98_9ZZZZ</name>
<keyword evidence="2" id="KW-0697">Rotamase</keyword>